<dbReference type="PANTHER" id="PTHR46345:SF8">
    <property type="entry name" value="FORMIN 3, ISOFORM B"/>
    <property type="match status" value="1"/>
</dbReference>
<organism evidence="5 6">
    <name type="scientific">Mytilus coruscus</name>
    <name type="common">Sea mussel</name>
    <dbReference type="NCBI Taxonomy" id="42192"/>
    <lineage>
        <taxon>Eukaryota</taxon>
        <taxon>Metazoa</taxon>
        <taxon>Spiralia</taxon>
        <taxon>Lophotrochozoa</taxon>
        <taxon>Mollusca</taxon>
        <taxon>Bivalvia</taxon>
        <taxon>Autobranchia</taxon>
        <taxon>Pteriomorphia</taxon>
        <taxon>Mytilida</taxon>
        <taxon>Mytiloidea</taxon>
        <taxon>Mytilidae</taxon>
        <taxon>Mytilinae</taxon>
        <taxon>Mytilus</taxon>
    </lineage>
</organism>
<dbReference type="Gene3D" id="2.60.120.40">
    <property type="match status" value="1"/>
</dbReference>
<evidence type="ECO:0000259" key="3">
    <source>
        <dbReference type="PROSITE" id="PS50871"/>
    </source>
</evidence>
<dbReference type="Pfam" id="PF02181">
    <property type="entry name" value="FH2"/>
    <property type="match status" value="1"/>
</dbReference>
<dbReference type="EMBL" id="CACVKT020003993">
    <property type="protein sequence ID" value="CAC5387211.1"/>
    <property type="molecule type" value="Genomic_DNA"/>
</dbReference>
<dbReference type="PRINTS" id="PR00007">
    <property type="entry name" value="COMPLEMNTC1Q"/>
</dbReference>
<dbReference type="PROSITE" id="PS50871">
    <property type="entry name" value="C1Q"/>
    <property type="match status" value="1"/>
</dbReference>
<dbReference type="InterPro" id="IPR042201">
    <property type="entry name" value="FH2_Formin_sf"/>
</dbReference>
<name>A0A6J8BVF2_MYTCO</name>
<dbReference type="OrthoDB" id="26518at2759"/>
<evidence type="ECO:0000313" key="5">
    <source>
        <dbReference type="EMBL" id="CAC5387211.1"/>
    </source>
</evidence>
<evidence type="ECO:0000259" key="4">
    <source>
        <dbReference type="PROSITE" id="PS51444"/>
    </source>
</evidence>
<dbReference type="InterPro" id="IPR015425">
    <property type="entry name" value="FH2_Formin"/>
</dbReference>
<protein>
    <recommendedName>
        <fullName evidence="7">FH2 domain-containing protein</fullName>
    </recommendedName>
</protein>
<keyword evidence="1" id="KW-0175">Coiled coil</keyword>
<sequence>MINQRDAFTALLSDNRYNLSLHEIVRFDRPVTNIGNSYNPATGKFTAKFPGIYVFDVTIGVENGLTDVEIQKNGVYLQRKYAHSDSKTPETASESVTINLITGDTQKTYSNNLCRMPNEMSVITENSSEEVDDGSIRSIEAENETSSLSESELTSETTSSDANTESMLFPPISVEMKAVPPITTNMSPPPPPPPPPPPTFNVLSSPSLPIDVPDSKQKMKTLSWTRITSIKDKSVWNKIKKMKDKVPVNYPQLEKLFSCKENTNKRASAVTKNIVDCQKAMRIDIFLNKIHKSPDELIEMIRQGSTAELGLSSYRSLKENLPNTDEAESLREVLPGELKKLSKADYFIARLISLPNYELWINTMITIGEIDSLDYIPDYVQTISTACDMLMSSESFETFLRYVLHVGLFMNKGKVAGKAVGFDLCSLQKLSETKSTDDSVTLLEFLVHEILKSDSTCLNFVRDFHDTLLHTQRCPLHQATDEFNGIKVKFTELQEKVNAEACQIKDQCFEFIQNGKCQIENISEKLENQQRKSQEVADHFAIENMNVDELFKCCREMCENIDKIQKKVAESNNKFKRGGLRSTMPCLRRRSTSTTFVLTPKDNRLQDILEKRKRRSDSIS</sequence>
<evidence type="ECO:0000256" key="1">
    <source>
        <dbReference type="SAM" id="Coils"/>
    </source>
</evidence>
<reference evidence="5 6" key="1">
    <citation type="submission" date="2020-06" db="EMBL/GenBank/DDBJ databases">
        <authorList>
            <person name="Li R."/>
            <person name="Bekaert M."/>
        </authorList>
    </citation>
    <scope>NUCLEOTIDE SEQUENCE [LARGE SCALE GENOMIC DNA]</scope>
    <source>
        <strain evidence="6">wild</strain>
    </source>
</reference>
<dbReference type="SMART" id="SM00110">
    <property type="entry name" value="C1Q"/>
    <property type="match status" value="1"/>
</dbReference>
<feature type="region of interest" description="Disordered" evidence="2">
    <location>
        <begin position="125"/>
        <end position="165"/>
    </location>
</feature>
<dbReference type="SUPFAM" id="SSF101447">
    <property type="entry name" value="Formin homology 2 domain (FH2 domain)"/>
    <property type="match status" value="1"/>
</dbReference>
<dbReference type="SUPFAM" id="SSF49842">
    <property type="entry name" value="TNF-like"/>
    <property type="match status" value="1"/>
</dbReference>
<dbReference type="Gene3D" id="1.20.58.2220">
    <property type="entry name" value="Formin, FH2 domain"/>
    <property type="match status" value="1"/>
</dbReference>
<dbReference type="PANTHER" id="PTHR46345">
    <property type="entry name" value="INVERTED FORMIN-2"/>
    <property type="match status" value="1"/>
</dbReference>
<dbReference type="AlphaFoldDB" id="A0A6J8BVF2"/>
<keyword evidence="6" id="KW-1185">Reference proteome</keyword>
<proteinExistence type="predicted"/>
<dbReference type="InterPro" id="IPR008983">
    <property type="entry name" value="Tumour_necrosis_fac-like_dom"/>
</dbReference>
<feature type="domain" description="C1q" evidence="3">
    <location>
        <begin position="1"/>
        <end position="148"/>
    </location>
</feature>
<accession>A0A6J8BVF2</accession>
<dbReference type="Proteomes" id="UP000507470">
    <property type="component" value="Unassembled WGS sequence"/>
</dbReference>
<evidence type="ECO:0008006" key="7">
    <source>
        <dbReference type="Google" id="ProtNLM"/>
    </source>
</evidence>
<feature type="compositionally biased region" description="Low complexity" evidence="2">
    <location>
        <begin position="144"/>
        <end position="160"/>
    </location>
</feature>
<evidence type="ECO:0000256" key="2">
    <source>
        <dbReference type="SAM" id="MobiDB-lite"/>
    </source>
</evidence>
<dbReference type="SMART" id="SM00498">
    <property type="entry name" value="FH2"/>
    <property type="match status" value="1"/>
</dbReference>
<gene>
    <name evidence="5" type="ORF">MCOR_22572</name>
</gene>
<dbReference type="Pfam" id="PF00386">
    <property type="entry name" value="C1q"/>
    <property type="match status" value="1"/>
</dbReference>
<evidence type="ECO:0000313" key="6">
    <source>
        <dbReference type="Proteomes" id="UP000507470"/>
    </source>
</evidence>
<feature type="coiled-coil region" evidence="1">
    <location>
        <begin position="512"/>
        <end position="574"/>
    </location>
</feature>
<feature type="domain" description="FH2" evidence="4">
    <location>
        <begin position="209"/>
        <end position="587"/>
    </location>
</feature>
<dbReference type="PROSITE" id="PS51444">
    <property type="entry name" value="FH2"/>
    <property type="match status" value="1"/>
</dbReference>
<dbReference type="InterPro" id="IPR001073">
    <property type="entry name" value="C1q_dom"/>
</dbReference>